<evidence type="ECO:0000256" key="1">
    <source>
        <dbReference type="SAM" id="MobiDB-lite"/>
    </source>
</evidence>
<evidence type="ECO:0000313" key="2">
    <source>
        <dbReference type="EMBL" id="MFL9881359.1"/>
    </source>
</evidence>
<reference evidence="2 3" key="1">
    <citation type="journal article" date="2024" name="Chem. Sci.">
        <title>Discovery of megapolipeptins by genome mining of a Burkholderiales bacteria collection.</title>
        <authorList>
            <person name="Paulo B.S."/>
            <person name="Recchia M.J.J."/>
            <person name="Lee S."/>
            <person name="Fergusson C.H."/>
            <person name="Romanowski S.B."/>
            <person name="Hernandez A."/>
            <person name="Krull N."/>
            <person name="Liu D.Y."/>
            <person name="Cavanagh H."/>
            <person name="Bos A."/>
            <person name="Gray C.A."/>
            <person name="Murphy B.T."/>
            <person name="Linington R.G."/>
            <person name="Eustaquio A.S."/>
        </authorList>
    </citation>
    <scope>NUCLEOTIDE SEQUENCE [LARGE SCALE GENOMIC DNA]</scope>
    <source>
        <strain evidence="2 3">RL21-008-BIB-B</strain>
    </source>
</reference>
<protein>
    <submittedName>
        <fullName evidence="2">Uncharacterized protein</fullName>
    </submittedName>
</protein>
<comment type="caution">
    <text evidence="2">The sequence shown here is derived from an EMBL/GenBank/DDBJ whole genome shotgun (WGS) entry which is preliminary data.</text>
</comment>
<name>A0ABW8ZDV6_9BURK</name>
<gene>
    <name evidence="2" type="ORF">PQR63_23380</name>
</gene>
<dbReference type="Proteomes" id="UP001629214">
    <property type="component" value="Unassembled WGS sequence"/>
</dbReference>
<keyword evidence="3" id="KW-1185">Reference proteome</keyword>
<sequence length="163" mass="18852">MRSNKKKVNDALRSAGTEHARERTANVIRKLRAAMATIDSEMASNDGIYPHNFGRLTQVEVCRRAEVAKITLYSPAHIKTTRTEVRDWISSHQIKNKLAARNASVKRDVFWKEEHAKVASQICLYEQQLIEKDIQIKMLREEINVLKRKSPLRKEDNVSNLKE</sequence>
<feature type="region of interest" description="Disordered" evidence="1">
    <location>
        <begin position="1"/>
        <end position="21"/>
    </location>
</feature>
<accession>A0ABW8ZDV6</accession>
<evidence type="ECO:0000313" key="3">
    <source>
        <dbReference type="Proteomes" id="UP001629214"/>
    </source>
</evidence>
<proteinExistence type="predicted"/>
<dbReference type="EMBL" id="JAQQFR010000026">
    <property type="protein sequence ID" value="MFL9881359.1"/>
    <property type="molecule type" value="Genomic_DNA"/>
</dbReference>
<organism evidence="2 3">
    <name type="scientific">Herbaspirillum rhizosphaerae</name>
    <dbReference type="NCBI Taxonomy" id="346179"/>
    <lineage>
        <taxon>Bacteria</taxon>
        <taxon>Pseudomonadati</taxon>
        <taxon>Pseudomonadota</taxon>
        <taxon>Betaproteobacteria</taxon>
        <taxon>Burkholderiales</taxon>
        <taxon>Oxalobacteraceae</taxon>
        <taxon>Herbaspirillum</taxon>
    </lineage>
</organism>
<dbReference type="RefSeq" id="WP_408170669.1">
    <property type="nucleotide sequence ID" value="NZ_JAQQFR010000026.1"/>
</dbReference>